<evidence type="ECO:0000313" key="1">
    <source>
        <dbReference type="EMBL" id="MRG75049.1"/>
    </source>
</evidence>
<gene>
    <name evidence="2" type="ORF">BFD03_05395</name>
    <name evidence="1" type="ORF">GIX79_04590</name>
</gene>
<reference evidence="1 4" key="2">
    <citation type="submission" date="2019-11" db="EMBL/GenBank/DDBJ databases">
        <title>Draft genome sequence of 12 host-associated Lactobacillus reuteri rodent strains.</title>
        <authorList>
            <person name="Zhang S."/>
            <person name="Ozcam M."/>
            <person name="Van Pijkeren J.P."/>
        </authorList>
    </citation>
    <scope>NUCLEOTIDE SEQUENCE [LARGE SCALE GENOMIC DNA]</scope>
    <source>
        <strain evidence="1 4">6799jm-1</strain>
    </source>
</reference>
<accession>A0A1C1ZSM1</accession>
<dbReference type="EMBL" id="MCNS01000008">
    <property type="protein sequence ID" value="OCX48188.1"/>
    <property type="molecule type" value="Genomic_DNA"/>
</dbReference>
<proteinExistence type="predicted"/>
<evidence type="ECO:0000313" key="2">
    <source>
        <dbReference type="EMBL" id="OCX48188.1"/>
    </source>
</evidence>
<comment type="caution">
    <text evidence="2">The sequence shown here is derived from an EMBL/GenBank/DDBJ whole genome shotgun (WGS) entry which is preliminary data.</text>
</comment>
<reference evidence="2 3" key="1">
    <citation type="submission" date="2016-08" db="EMBL/GenBank/DDBJ databases">
        <title>Probiotic bacterium isolated from chicken gut.</title>
        <authorList>
            <person name="Levy J.L."/>
            <person name="Hassan H.M."/>
            <person name="Mendoza M.A."/>
        </authorList>
    </citation>
    <scope>NUCLEOTIDE SEQUENCE [LARGE SCALE GENOMIC DNA]</scope>
    <source>
        <strain evidence="2 3">P43</strain>
    </source>
</reference>
<dbReference type="AlphaFoldDB" id="A0A1C1ZSM1"/>
<organism evidence="2 3">
    <name type="scientific">Limosilactobacillus reuteri</name>
    <name type="common">Lactobacillus reuteri</name>
    <dbReference type="NCBI Taxonomy" id="1598"/>
    <lineage>
        <taxon>Bacteria</taxon>
        <taxon>Bacillati</taxon>
        <taxon>Bacillota</taxon>
        <taxon>Bacilli</taxon>
        <taxon>Lactobacillales</taxon>
        <taxon>Lactobacillaceae</taxon>
        <taxon>Limosilactobacillus</taxon>
    </lineage>
</organism>
<dbReference type="Proteomes" id="UP000452188">
    <property type="component" value="Unassembled WGS sequence"/>
</dbReference>
<evidence type="ECO:0000313" key="3">
    <source>
        <dbReference type="Proteomes" id="UP000095141"/>
    </source>
</evidence>
<name>A0A1C1ZSM1_LIMRT</name>
<sequence length="147" mass="17245">MANCITPKLLDAINSLDIKQLESRETRSLEELLDPHDWRLVEVLKFRQRIKDAERNNEQHTINSIKSSFEKYKLTDRVQQAIVLRYLGLNFGEIQAVTDLGRNKIYHHVIHKFPDLGPKDVDLKIIENRLRTQGLEKILREFQANVS</sequence>
<protein>
    <submittedName>
        <fullName evidence="2">Uncharacterized protein</fullName>
    </submittedName>
</protein>
<dbReference type="Proteomes" id="UP000095141">
    <property type="component" value="Unassembled WGS sequence"/>
</dbReference>
<dbReference type="RefSeq" id="WP_019253353.1">
    <property type="nucleotide sequence ID" value="NZ_CP136906.1"/>
</dbReference>
<evidence type="ECO:0000313" key="4">
    <source>
        <dbReference type="Proteomes" id="UP000452188"/>
    </source>
</evidence>
<dbReference type="EMBL" id="WJMV01000012">
    <property type="protein sequence ID" value="MRG75049.1"/>
    <property type="molecule type" value="Genomic_DNA"/>
</dbReference>